<evidence type="ECO:0000256" key="8">
    <source>
        <dbReference type="ARBA" id="ARBA00023277"/>
    </source>
</evidence>
<dbReference type="AlphaFoldDB" id="A0A5B8XZL4"/>
<reference evidence="12 13" key="1">
    <citation type="submission" date="2019-08" db="EMBL/GenBank/DDBJ databases">
        <authorList>
            <person name="Liang Q."/>
        </authorList>
    </citation>
    <scope>NUCLEOTIDE SEQUENCE [LARGE SCALE GENOMIC DNA]</scope>
    <source>
        <strain evidence="12 13">V1718</strain>
    </source>
</reference>
<dbReference type="HAMAP" id="MF_00624">
    <property type="entry name" value="GlgC"/>
    <property type="match status" value="1"/>
</dbReference>
<dbReference type="Proteomes" id="UP000321595">
    <property type="component" value="Chromosome"/>
</dbReference>
<evidence type="ECO:0000259" key="11">
    <source>
        <dbReference type="Pfam" id="PF24894"/>
    </source>
</evidence>
<dbReference type="Pfam" id="PF00483">
    <property type="entry name" value="NTP_transferase"/>
    <property type="match status" value="1"/>
</dbReference>
<comment type="pathway">
    <text evidence="9">Glycan biosynthesis; glycogen biosynthesis.</text>
</comment>
<dbReference type="EC" id="2.7.7.27" evidence="9"/>
<dbReference type="SUPFAM" id="SSF51161">
    <property type="entry name" value="Trimeric LpxA-like enzymes"/>
    <property type="match status" value="1"/>
</dbReference>
<dbReference type="NCBIfam" id="NF001947">
    <property type="entry name" value="PRK00725.1"/>
    <property type="match status" value="1"/>
</dbReference>
<dbReference type="CDD" id="cd04651">
    <property type="entry name" value="LbH_G1P_AT_C"/>
    <property type="match status" value="1"/>
</dbReference>
<dbReference type="UniPathway" id="UPA00164"/>
<dbReference type="PANTHER" id="PTHR43523:SF2">
    <property type="entry name" value="GLUCOSE-1-PHOSPHATE ADENYLYLTRANSFERASE"/>
    <property type="match status" value="1"/>
</dbReference>
<evidence type="ECO:0000256" key="3">
    <source>
        <dbReference type="ARBA" id="ARBA00022679"/>
    </source>
</evidence>
<dbReference type="InterPro" id="IPR023049">
    <property type="entry name" value="GlgC_bac"/>
</dbReference>
<keyword evidence="5 9" id="KW-0547">Nucleotide-binding</keyword>
<dbReference type="InterPro" id="IPR005835">
    <property type="entry name" value="NTP_transferase_dom"/>
</dbReference>
<comment type="catalytic activity">
    <reaction evidence="9">
        <text>alpha-D-glucose 1-phosphate + ATP + H(+) = ADP-alpha-D-glucose + diphosphate</text>
        <dbReference type="Rhea" id="RHEA:12120"/>
        <dbReference type="ChEBI" id="CHEBI:15378"/>
        <dbReference type="ChEBI" id="CHEBI:30616"/>
        <dbReference type="ChEBI" id="CHEBI:33019"/>
        <dbReference type="ChEBI" id="CHEBI:57498"/>
        <dbReference type="ChEBI" id="CHEBI:58601"/>
        <dbReference type="EC" id="2.7.7.27"/>
    </reaction>
</comment>
<keyword evidence="7 9" id="KW-0320">Glycogen biosynthesis</keyword>
<dbReference type="PROSITE" id="PS00809">
    <property type="entry name" value="ADP_GLC_PYROPHOSPH_2"/>
    <property type="match status" value="1"/>
</dbReference>
<name>A0A5B8XZL4_9DELT</name>
<evidence type="ECO:0000256" key="2">
    <source>
        <dbReference type="ARBA" id="ARBA00022600"/>
    </source>
</evidence>
<accession>A0A5B8XZL4</accession>
<keyword evidence="6 9" id="KW-0067">ATP-binding</keyword>
<feature type="site" description="Could play a key role in the communication between the regulatory and the substrate sites" evidence="9">
    <location>
        <position position="96"/>
    </location>
</feature>
<dbReference type="PANTHER" id="PTHR43523">
    <property type="entry name" value="GLUCOSE-1-PHOSPHATE ADENYLYLTRANSFERASE-RELATED"/>
    <property type="match status" value="1"/>
</dbReference>
<dbReference type="GO" id="GO:0005524">
    <property type="term" value="F:ATP binding"/>
    <property type="evidence" value="ECO:0007669"/>
    <property type="project" value="UniProtKB-KW"/>
</dbReference>
<keyword evidence="8 9" id="KW-0119">Carbohydrate metabolism</keyword>
<feature type="domain" description="Glucose-1-phosphate adenylyltransferase/Bifunctional protein GlmU-like C-terminal hexapeptide" evidence="11">
    <location>
        <begin position="300"/>
        <end position="404"/>
    </location>
</feature>
<dbReference type="NCBIfam" id="NF002023">
    <property type="entry name" value="PRK00844.1"/>
    <property type="match status" value="1"/>
</dbReference>
<sequence length="411" mass="46353">MNNDVLVMILAGGEGSRLRPLTQERAKPAVPFGGRYRIIDFALSNFVNSGFFKIKVLTQYKSESLTQHISRGWRLSEMVGHFVEIVPAQQRTGPTWYLGSADAIFQNLNLIEDEDPRDVCVFGADHIYKMDVSQMLTFHREREAALTVAAIPVPIEEGSNFGIIEVDEESRMVGFEEKPKKPKPMPGDPTRCLASMGNYIFQREALVEEIRVDALDQKSAHDFGKSIITKMARESRYSVYVYDFTHNHVPGQSEAERGYWRDVGTLWSYWDASMELVSLTPKFDLYNKRWPIRSHHNHYPPAKFVHDDPTNARVGAAINSIVAEGVIVSGGIIRSSVLFPRVRVNSYSHIEQSVLFEDVTVGRRARIRKAIIDKGVNIPPDTTIGYDPVHDAKRFTVSDGIVVIPKGAVFE</sequence>
<dbReference type="InterPro" id="IPR011004">
    <property type="entry name" value="Trimer_LpxA-like_sf"/>
</dbReference>
<evidence type="ECO:0000259" key="10">
    <source>
        <dbReference type="Pfam" id="PF00483"/>
    </source>
</evidence>
<feature type="binding site" evidence="9">
    <location>
        <position position="162"/>
    </location>
    <ligand>
        <name>alpha-D-glucose 1-phosphate</name>
        <dbReference type="ChEBI" id="CHEBI:58601"/>
    </ligand>
</feature>
<evidence type="ECO:0000256" key="7">
    <source>
        <dbReference type="ARBA" id="ARBA00023056"/>
    </source>
</evidence>
<dbReference type="CDD" id="cd02508">
    <property type="entry name" value="ADP_Glucose_PP"/>
    <property type="match status" value="1"/>
</dbReference>
<keyword evidence="3 9" id="KW-0808">Transferase</keyword>
<evidence type="ECO:0000256" key="1">
    <source>
        <dbReference type="ARBA" id="ARBA00010443"/>
    </source>
</evidence>
<dbReference type="OrthoDB" id="9801810at2"/>
<evidence type="ECO:0000256" key="9">
    <source>
        <dbReference type="HAMAP-Rule" id="MF_00624"/>
    </source>
</evidence>
<keyword evidence="4 9" id="KW-0548">Nucleotidyltransferase</keyword>
<keyword evidence="2 9" id="KW-0321">Glycogen metabolism</keyword>
<dbReference type="NCBIfam" id="TIGR02091">
    <property type="entry name" value="glgC"/>
    <property type="match status" value="1"/>
</dbReference>
<comment type="similarity">
    <text evidence="1 9">Belongs to the bacterial/plant glucose-1-phosphate adenylyltransferase family.</text>
</comment>
<proteinExistence type="inferred from homology"/>
<organism evidence="12 13">
    <name type="scientific">Microvenator marinus</name>
    <dbReference type="NCBI Taxonomy" id="2600177"/>
    <lineage>
        <taxon>Bacteria</taxon>
        <taxon>Deltaproteobacteria</taxon>
        <taxon>Bradymonadales</taxon>
        <taxon>Microvenatoraceae</taxon>
        <taxon>Microvenator</taxon>
    </lineage>
</organism>
<dbReference type="GO" id="GO:0005978">
    <property type="term" value="P:glycogen biosynthetic process"/>
    <property type="evidence" value="ECO:0007669"/>
    <property type="project" value="UniProtKB-UniRule"/>
</dbReference>
<dbReference type="InterPro" id="IPR005836">
    <property type="entry name" value="ADP_Glu_pyroP_CS"/>
</dbReference>
<dbReference type="Gene3D" id="3.90.550.10">
    <property type="entry name" value="Spore Coat Polysaccharide Biosynthesis Protein SpsA, Chain A"/>
    <property type="match status" value="1"/>
</dbReference>
<dbReference type="InterPro" id="IPR029044">
    <property type="entry name" value="Nucleotide-diphossugar_trans"/>
</dbReference>
<dbReference type="PROSITE" id="PS00808">
    <property type="entry name" value="ADP_GLC_PYROPHOSPH_1"/>
    <property type="match status" value="1"/>
</dbReference>
<comment type="subunit">
    <text evidence="9">Homotetramer.</text>
</comment>
<dbReference type="RefSeq" id="WP_146962746.1">
    <property type="nucleotide sequence ID" value="NZ_CP042467.1"/>
</dbReference>
<evidence type="ECO:0000256" key="5">
    <source>
        <dbReference type="ARBA" id="ARBA00022741"/>
    </source>
</evidence>
<feature type="site" description="Could play a key role in the communication between the regulatory and the substrate sites" evidence="9">
    <location>
        <position position="59"/>
    </location>
</feature>
<feature type="binding site" evidence="9">
    <location>
        <position position="97"/>
    </location>
    <ligand>
        <name>alpha-D-glucose 1-phosphate</name>
        <dbReference type="ChEBI" id="CHEBI:58601"/>
    </ligand>
</feature>
<gene>
    <name evidence="9 12" type="primary">glgC</name>
    <name evidence="12" type="ORF">FRD01_20190</name>
</gene>
<evidence type="ECO:0000256" key="6">
    <source>
        <dbReference type="ARBA" id="ARBA00022840"/>
    </source>
</evidence>
<feature type="binding site" evidence="9">
    <location>
        <position position="195"/>
    </location>
    <ligand>
        <name>alpha-D-glucose 1-phosphate</name>
        <dbReference type="ChEBI" id="CHEBI:58601"/>
    </ligand>
</feature>
<dbReference type="InterPro" id="IPR056818">
    <property type="entry name" value="GlmU/GlgC-like_hexapep"/>
</dbReference>
<dbReference type="GO" id="GO:0008878">
    <property type="term" value="F:glucose-1-phosphate adenylyltransferase activity"/>
    <property type="evidence" value="ECO:0007669"/>
    <property type="project" value="UniProtKB-UniRule"/>
</dbReference>
<dbReference type="Pfam" id="PF24894">
    <property type="entry name" value="Hexapep_GlmU"/>
    <property type="match status" value="1"/>
</dbReference>
<feature type="domain" description="Nucleotidyl transferase" evidence="10">
    <location>
        <begin position="7"/>
        <end position="276"/>
    </location>
</feature>
<evidence type="ECO:0000313" key="12">
    <source>
        <dbReference type="EMBL" id="QED29513.1"/>
    </source>
</evidence>
<comment type="function">
    <text evidence="9">Involved in the biosynthesis of ADP-glucose, a building block required for the elongation reactions to produce glycogen. Catalyzes the reaction between ATP and alpha-D-glucose 1-phosphate (G1P) to produce pyrophosphate and ADP-Glc.</text>
</comment>
<dbReference type="Gene3D" id="2.160.10.10">
    <property type="entry name" value="Hexapeptide repeat proteins"/>
    <property type="match status" value="1"/>
</dbReference>
<feature type="binding site" evidence="9">
    <location>
        <begin position="177"/>
        <end position="178"/>
    </location>
    <ligand>
        <name>alpha-D-glucose 1-phosphate</name>
        <dbReference type="ChEBI" id="CHEBI:58601"/>
    </ligand>
</feature>
<evidence type="ECO:0000313" key="13">
    <source>
        <dbReference type="Proteomes" id="UP000321595"/>
    </source>
</evidence>
<dbReference type="InterPro" id="IPR011831">
    <property type="entry name" value="ADP-Glc_PPase"/>
</dbReference>
<dbReference type="KEGG" id="bbae:FRD01_20190"/>
<evidence type="ECO:0000256" key="4">
    <source>
        <dbReference type="ARBA" id="ARBA00022695"/>
    </source>
</evidence>
<protein>
    <recommendedName>
        <fullName evidence="9">Glucose-1-phosphate adenylyltransferase</fullName>
        <ecNumber evidence="9">2.7.7.27</ecNumber>
    </recommendedName>
    <alternativeName>
        <fullName evidence="9">ADP-glucose pyrophosphorylase</fullName>
        <shortName evidence="9">ADPGlc PPase</shortName>
    </alternativeName>
    <alternativeName>
        <fullName evidence="9">ADP-glucose synthase</fullName>
    </alternativeName>
</protein>
<keyword evidence="13" id="KW-1185">Reference proteome</keyword>
<dbReference type="PROSITE" id="PS00810">
    <property type="entry name" value="ADP_GLC_PYROPHOSPH_3"/>
    <property type="match status" value="1"/>
</dbReference>
<dbReference type="EMBL" id="CP042467">
    <property type="protein sequence ID" value="QED29513.1"/>
    <property type="molecule type" value="Genomic_DNA"/>
</dbReference>
<dbReference type="SUPFAM" id="SSF53448">
    <property type="entry name" value="Nucleotide-diphospho-sugar transferases"/>
    <property type="match status" value="1"/>
</dbReference>